<evidence type="ECO:0000313" key="1">
    <source>
        <dbReference type="EMBL" id="UUR08047.1"/>
    </source>
</evidence>
<sequence>MSRNFRSNRAKYENVVRAVRACNPDFVIVDMELRAGESCKNGSNEDLLRLEGQLKSLGVVQLRVDARSHKPANTPFTDDDALPNGKKPSAIQMLLYWPIFSSRAKGIYYFDRDQAIDRRRLSDQGFTPLALPNWYIREHR</sequence>
<name>A0ABY5MVA8_9SPHN</name>
<dbReference type="Proteomes" id="UP000831921">
    <property type="component" value="Chromosome"/>
</dbReference>
<organism evidence="1 2">
    <name type="scientific">Sphingomonas glaciei</name>
    <dbReference type="NCBI Taxonomy" id="2938948"/>
    <lineage>
        <taxon>Bacteria</taxon>
        <taxon>Pseudomonadati</taxon>
        <taxon>Pseudomonadota</taxon>
        <taxon>Alphaproteobacteria</taxon>
        <taxon>Sphingomonadales</taxon>
        <taxon>Sphingomonadaceae</taxon>
        <taxon>Sphingomonas</taxon>
    </lineage>
</organism>
<accession>A0ABY5MVA8</accession>
<proteinExistence type="predicted"/>
<dbReference type="RefSeq" id="WP_249503825.1">
    <property type="nucleotide sequence ID" value="NZ_CP097253.1"/>
</dbReference>
<reference evidence="1 2" key="1">
    <citation type="submission" date="2022-05" db="EMBL/GenBank/DDBJ databases">
        <title>S8-45 Sphingomonas ultraviolaceadurans.</title>
        <authorList>
            <person name="Liu Y."/>
        </authorList>
    </citation>
    <scope>NUCLEOTIDE SEQUENCE [LARGE SCALE GENOMIC DNA]</scope>
    <source>
        <strain evidence="1 2">S8-45</strain>
    </source>
</reference>
<protein>
    <submittedName>
        <fullName evidence="1">Uncharacterized protein</fullName>
    </submittedName>
</protein>
<keyword evidence="2" id="KW-1185">Reference proteome</keyword>
<dbReference type="EMBL" id="CP097253">
    <property type="protein sequence ID" value="UUR08047.1"/>
    <property type="molecule type" value="Genomic_DNA"/>
</dbReference>
<evidence type="ECO:0000313" key="2">
    <source>
        <dbReference type="Proteomes" id="UP000831921"/>
    </source>
</evidence>
<gene>
    <name evidence="1" type="ORF">M1K48_14165</name>
</gene>